<protein>
    <submittedName>
        <fullName evidence="3">Transcriptional regulator with XRE-family HTH domain</fullName>
    </submittedName>
</protein>
<comment type="caution">
    <text evidence="3">The sequence shown here is derived from an EMBL/GenBank/DDBJ whole genome shotgun (WGS) entry which is preliminary data.</text>
</comment>
<evidence type="ECO:0000313" key="4">
    <source>
        <dbReference type="Proteomes" id="UP000557307"/>
    </source>
</evidence>
<dbReference type="RefSeq" id="WP_184175758.1">
    <property type="nucleotide sequence ID" value="NZ_JACHGF010000005.1"/>
</dbReference>
<dbReference type="SMART" id="SM00530">
    <property type="entry name" value="HTH_XRE"/>
    <property type="match status" value="1"/>
</dbReference>
<organism evidence="3 4">
    <name type="scientific">Rhabdobacter roseus</name>
    <dbReference type="NCBI Taxonomy" id="1655419"/>
    <lineage>
        <taxon>Bacteria</taxon>
        <taxon>Pseudomonadati</taxon>
        <taxon>Bacteroidota</taxon>
        <taxon>Cytophagia</taxon>
        <taxon>Cytophagales</taxon>
        <taxon>Cytophagaceae</taxon>
        <taxon>Rhabdobacter</taxon>
    </lineage>
</organism>
<dbReference type="GO" id="GO:0003700">
    <property type="term" value="F:DNA-binding transcription factor activity"/>
    <property type="evidence" value="ECO:0007669"/>
    <property type="project" value="TreeGrafter"/>
</dbReference>
<dbReference type="GO" id="GO:0003677">
    <property type="term" value="F:DNA binding"/>
    <property type="evidence" value="ECO:0007669"/>
    <property type="project" value="UniProtKB-KW"/>
</dbReference>
<dbReference type="EMBL" id="JACHGF010000005">
    <property type="protein sequence ID" value="MBB5285525.1"/>
    <property type="molecule type" value="Genomic_DNA"/>
</dbReference>
<gene>
    <name evidence="3" type="ORF">HNQ92_003682</name>
</gene>
<dbReference type="InterPro" id="IPR050807">
    <property type="entry name" value="TransReg_Diox_bact_type"/>
</dbReference>
<dbReference type="PANTHER" id="PTHR46797:SF1">
    <property type="entry name" value="METHYLPHOSPHONATE SYNTHASE"/>
    <property type="match status" value="1"/>
</dbReference>
<sequence length="76" mass="8821">MYIGSKLRKLRDQRRISTREIADKAGIAQSTYLDWEQDKTSPRLKNFAKLAEAFQLSPKELMDYLLDGKGEETLRS</sequence>
<dbReference type="Proteomes" id="UP000557307">
    <property type="component" value="Unassembled WGS sequence"/>
</dbReference>
<dbReference type="GO" id="GO:0005829">
    <property type="term" value="C:cytosol"/>
    <property type="evidence" value="ECO:0007669"/>
    <property type="project" value="TreeGrafter"/>
</dbReference>
<dbReference type="InterPro" id="IPR010982">
    <property type="entry name" value="Lambda_DNA-bd_dom_sf"/>
</dbReference>
<name>A0A840TRH7_9BACT</name>
<dbReference type="AlphaFoldDB" id="A0A840TRH7"/>
<dbReference type="CDD" id="cd00093">
    <property type="entry name" value="HTH_XRE"/>
    <property type="match status" value="1"/>
</dbReference>
<dbReference type="PANTHER" id="PTHR46797">
    <property type="entry name" value="HTH-TYPE TRANSCRIPTIONAL REGULATOR"/>
    <property type="match status" value="1"/>
</dbReference>
<dbReference type="PROSITE" id="PS50943">
    <property type="entry name" value="HTH_CROC1"/>
    <property type="match status" value="1"/>
</dbReference>
<evidence type="ECO:0000313" key="3">
    <source>
        <dbReference type="EMBL" id="MBB5285525.1"/>
    </source>
</evidence>
<accession>A0A840TRH7</accession>
<dbReference type="Pfam" id="PF01381">
    <property type="entry name" value="HTH_3"/>
    <property type="match status" value="1"/>
</dbReference>
<keyword evidence="1" id="KW-0238">DNA-binding</keyword>
<evidence type="ECO:0000256" key="1">
    <source>
        <dbReference type="ARBA" id="ARBA00023125"/>
    </source>
</evidence>
<dbReference type="InterPro" id="IPR001387">
    <property type="entry name" value="Cro/C1-type_HTH"/>
</dbReference>
<dbReference type="Gene3D" id="1.10.260.40">
    <property type="entry name" value="lambda repressor-like DNA-binding domains"/>
    <property type="match status" value="1"/>
</dbReference>
<reference evidence="3 4" key="1">
    <citation type="submission" date="2020-08" db="EMBL/GenBank/DDBJ databases">
        <title>Genomic Encyclopedia of Type Strains, Phase IV (KMG-IV): sequencing the most valuable type-strain genomes for metagenomic binning, comparative biology and taxonomic classification.</title>
        <authorList>
            <person name="Goeker M."/>
        </authorList>
    </citation>
    <scope>NUCLEOTIDE SEQUENCE [LARGE SCALE GENOMIC DNA]</scope>
    <source>
        <strain evidence="3 4">DSM 105074</strain>
    </source>
</reference>
<feature type="domain" description="HTH cro/C1-type" evidence="2">
    <location>
        <begin position="7"/>
        <end position="61"/>
    </location>
</feature>
<keyword evidence="4" id="KW-1185">Reference proteome</keyword>
<dbReference type="SUPFAM" id="SSF47413">
    <property type="entry name" value="lambda repressor-like DNA-binding domains"/>
    <property type="match status" value="1"/>
</dbReference>
<proteinExistence type="predicted"/>
<evidence type="ECO:0000259" key="2">
    <source>
        <dbReference type="PROSITE" id="PS50943"/>
    </source>
</evidence>